<dbReference type="Proteomes" id="UP001314263">
    <property type="component" value="Unassembled WGS sequence"/>
</dbReference>
<evidence type="ECO:0000256" key="4">
    <source>
        <dbReference type="ARBA" id="ARBA00012706"/>
    </source>
</evidence>
<dbReference type="InterPro" id="IPR045053">
    <property type="entry name" value="MAN-like"/>
</dbReference>
<feature type="region of interest" description="Disordered" evidence="13">
    <location>
        <begin position="627"/>
        <end position="650"/>
    </location>
</feature>
<evidence type="ECO:0000256" key="2">
    <source>
        <dbReference type="ARBA" id="ARBA00004613"/>
    </source>
</evidence>
<dbReference type="PROSITE" id="PS01186">
    <property type="entry name" value="EGF_2"/>
    <property type="match status" value="1"/>
</dbReference>
<dbReference type="PANTHER" id="PTHR31451:SF39">
    <property type="entry name" value="MANNAN ENDO-1,4-BETA-MANNOSIDASE 1"/>
    <property type="match status" value="1"/>
</dbReference>
<comment type="catalytic activity">
    <reaction evidence="1">
        <text>Random hydrolysis of (1-&gt;4)-beta-D-mannosidic linkages in mannans, galactomannans and glucomannans.</text>
        <dbReference type="EC" id="3.2.1.78"/>
    </reaction>
</comment>
<keyword evidence="5" id="KW-0964">Secreted</keyword>
<comment type="caution">
    <text evidence="12">Lacks conserved residue(s) required for the propagation of feature annotation.</text>
</comment>
<dbReference type="SMART" id="SM00179">
    <property type="entry name" value="EGF_CA"/>
    <property type="match status" value="1"/>
</dbReference>
<dbReference type="GO" id="GO:0005509">
    <property type="term" value="F:calcium ion binding"/>
    <property type="evidence" value="ECO:0007669"/>
    <property type="project" value="InterPro"/>
</dbReference>
<evidence type="ECO:0000256" key="10">
    <source>
        <dbReference type="ARBA" id="ARBA00023157"/>
    </source>
</evidence>
<keyword evidence="11" id="KW-0326">Glycosidase</keyword>
<keyword evidence="16" id="KW-1185">Reference proteome</keyword>
<name>A0AAV1HTA5_9CHLO</name>
<dbReference type="InterPro" id="IPR018097">
    <property type="entry name" value="EGF_Ca-bd_CS"/>
</dbReference>
<sequence length="650" mass="70148">MVECAAGAPQLGGATLPQGMTGPQLLRQQMDVAIHHGLTVMRFWVPGVSPQFATQLSPGVYSEAMLEGLDYLLNEARKRNLKVIAVLLDNWKATGGVDEYVAWTNRASAKHADFFTDAEMKNWYKAYLGHITQRTNTINGLLYNNDSTILAWELLNEPRCQVAQGCLPGTVAAWVNEMAEHMKDLDPNHLLTLGEEGFYSLYKDGISANPGVPGSNWAAEEGQDFIADHNSSNVDFATIHCWPDNWKVLDSEFQRTWIRMHAEHAKDVLHKPLLFEEFGKWLNASVGATMVQRDEIFATIFDESEQIMNQPDSALKGLGFWELVADGQEAPYIEGGGKGLYGIDPTNDTTFALVCENVDFLNQKSGQSLSSCQSKPGPTYNSTCSSTEVNGLDGTGYEGPHCDIDINECVRKTDNCGANSTCSNLPGSFTCTCWRGFSGDGHTCQETPAVEDLVNQYSLTAMEGPLLCDVLYPTNAPGYVDDPTGSVARSAAKQGGTANRAPVLSLTQCLIACESAPGCSVATYSPGDQNCFLKGCPSQYAVTCPVAPNLNGQGDGLGPSAAPAPPIPPCTKVPWLCPTVHNPYYNYFSNLRYDAQCTLAKSNPGIALAPAPNSQFIITNLRPTTVPDMSTLSSPKPSSPGTVSAFSSKD</sequence>
<proteinExistence type="inferred from homology"/>
<evidence type="ECO:0000256" key="7">
    <source>
        <dbReference type="ARBA" id="ARBA00022729"/>
    </source>
</evidence>
<comment type="similarity">
    <text evidence="3">Belongs to the glycosyl hydrolase 5 (cellulase A) family.</text>
</comment>
<keyword evidence="10" id="KW-1015">Disulfide bond</keyword>
<dbReference type="GO" id="GO:0005576">
    <property type="term" value="C:extracellular region"/>
    <property type="evidence" value="ECO:0007669"/>
    <property type="project" value="UniProtKB-SubCell"/>
</dbReference>
<dbReference type="GO" id="GO:0000272">
    <property type="term" value="P:polysaccharide catabolic process"/>
    <property type="evidence" value="ECO:0007669"/>
    <property type="project" value="InterPro"/>
</dbReference>
<dbReference type="InterPro" id="IPR000742">
    <property type="entry name" value="EGF"/>
</dbReference>
<evidence type="ECO:0000256" key="3">
    <source>
        <dbReference type="ARBA" id="ARBA00005641"/>
    </source>
</evidence>
<evidence type="ECO:0000313" key="16">
    <source>
        <dbReference type="Proteomes" id="UP001314263"/>
    </source>
</evidence>
<accession>A0AAV1HTA5</accession>
<dbReference type="Pfam" id="PF26410">
    <property type="entry name" value="GH5_mannosidase"/>
    <property type="match status" value="1"/>
</dbReference>
<evidence type="ECO:0000256" key="6">
    <source>
        <dbReference type="ARBA" id="ARBA00022536"/>
    </source>
</evidence>
<dbReference type="SUPFAM" id="SSF51445">
    <property type="entry name" value="(Trans)glycosidases"/>
    <property type="match status" value="1"/>
</dbReference>
<organism evidence="15 16">
    <name type="scientific">Coccomyxa viridis</name>
    <dbReference type="NCBI Taxonomy" id="1274662"/>
    <lineage>
        <taxon>Eukaryota</taxon>
        <taxon>Viridiplantae</taxon>
        <taxon>Chlorophyta</taxon>
        <taxon>core chlorophytes</taxon>
        <taxon>Trebouxiophyceae</taxon>
        <taxon>Trebouxiophyceae incertae sedis</taxon>
        <taxon>Coccomyxaceae</taxon>
        <taxon>Coccomyxa</taxon>
    </lineage>
</organism>
<dbReference type="InterPro" id="IPR000152">
    <property type="entry name" value="EGF-type_Asp/Asn_hydroxyl_site"/>
</dbReference>
<feature type="domain" description="EGF-like" evidence="14">
    <location>
        <begin position="405"/>
        <end position="445"/>
    </location>
</feature>
<evidence type="ECO:0000313" key="15">
    <source>
        <dbReference type="EMBL" id="CAK0739538.1"/>
    </source>
</evidence>
<dbReference type="EMBL" id="CAUYUE010000002">
    <property type="protein sequence ID" value="CAK0739538.1"/>
    <property type="molecule type" value="Genomic_DNA"/>
</dbReference>
<keyword evidence="9" id="KW-0378">Hydrolase</keyword>
<keyword evidence="8" id="KW-0677">Repeat</keyword>
<dbReference type="InterPro" id="IPR017853">
    <property type="entry name" value="GH"/>
</dbReference>
<evidence type="ECO:0000256" key="11">
    <source>
        <dbReference type="ARBA" id="ARBA00023295"/>
    </source>
</evidence>
<gene>
    <name evidence="15" type="ORF">CVIRNUC_001174</name>
</gene>
<evidence type="ECO:0000256" key="1">
    <source>
        <dbReference type="ARBA" id="ARBA00001678"/>
    </source>
</evidence>
<dbReference type="PROSITE" id="PS00010">
    <property type="entry name" value="ASX_HYDROXYL"/>
    <property type="match status" value="1"/>
</dbReference>
<evidence type="ECO:0000256" key="5">
    <source>
        <dbReference type="ARBA" id="ARBA00022525"/>
    </source>
</evidence>
<dbReference type="GO" id="GO:0016985">
    <property type="term" value="F:mannan endo-1,4-beta-mannosidase activity"/>
    <property type="evidence" value="ECO:0007669"/>
    <property type="project" value="UniProtKB-EC"/>
</dbReference>
<dbReference type="InterPro" id="IPR018087">
    <property type="entry name" value="Glyco_hydro_5_CS"/>
</dbReference>
<dbReference type="Gene3D" id="3.20.20.80">
    <property type="entry name" value="Glycosidases"/>
    <property type="match status" value="1"/>
</dbReference>
<dbReference type="FunFam" id="2.10.25.10:FF:000038">
    <property type="entry name" value="Fibrillin 2"/>
    <property type="match status" value="1"/>
</dbReference>
<dbReference type="AlphaFoldDB" id="A0AAV1HTA5"/>
<dbReference type="Pfam" id="PF00024">
    <property type="entry name" value="PAN_1"/>
    <property type="match status" value="1"/>
</dbReference>
<dbReference type="Gene3D" id="3.50.4.10">
    <property type="entry name" value="Hepatocyte Growth Factor"/>
    <property type="match status" value="1"/>
</dbReference>
<dbReference type="PROSITE" id="PS50026">
    <property type="entry name" value="EGF_3"/>
    <property type="match status" value="1"/>
</dbReference>
<evidence type="ECO:0000256" key="12">
    <source>
        <dbReference type="PROSITE-ProRule" id="PRU00076"/>
    </source>
</evidence>
<evidence type="ECO:0000256" key="13">
    <source>
        <dbReference type="SAM" id="MobiDB-lite"/>
    </source>
</evidence>
<protein>
    <recommendedName>
        <fullName evidence="4">mannan endo-1,4-beta-mannosidase</fullName>
        <ecNumber evidence="4">3.2.1.78</ecNumber>
    </recommendedName>
</protein>
<dbReference type="SUPFAM" id="SSF57196">
    <property type="entry name" value="EGF/Laminin"/>
    <property type="match status" value="1"/>
</dbReference>
<dbReference type="EC" id="3.2.1.78" evidence="4"/>
<evidence type="ECO:0000259" key="14">
    <source>
        <dbReference type="PROSITE" id="PS50026"/>
    </source>
</evidence>
<dbReference type="PROSITE" id="PS01187">
    <property type="entry name" value="EGF_CA"/>
    <property type="match status" value="1"/>
</dbReference>
<dbReference type="PROSITE" id="PS00659">
    <property type="entry name" value="GLYCOSYL_HYDROL_F5"/>
    <property type="match status" value="1"/>
</dbReference>
<comment type="subcellular location">
    <subcellularLocation>
        <location evidence="2">Secreted</location>
    </subcellularLocation>
</comment>
<evidence type="ECO:0000256" key="8">
    <source>
        <dbReference type="ARBA" id="ARBA00022737"/>
    </source>
</evidence>
<dbReference type="InterPro" id="IPR001547">
    <property type="entry name" value="Glyco_hydro_5"/>
</dbReference>
<dbReference type="InterPro" id="IPR003609">
    <property type="entry name" value="Pan_app"/>
</dbReference>
<evidence type="ECO:0000256" key="9">
    <source>
        <dbReference type="ARBA" id="ARBA00022801"/>
    </source>
</evidence>
<dbReference type="InterPro" id="IPR024731">
    <property type="entry name" value="NELL2-like_EGF"/>
</dbReference>
<dbReference type="Gene3D" id="2.10.25.10">
    <property type="entry name" value="Laminin"/>
    <property type="match status" value="1"/>
</dbReference>
<dbReference type="CDD" id="cd00054">
    <property type="entry name" value="EGF_CA"/>
    <property type="match status" value="1"/>
</dbReference>
<reference evidence="15 16" key="1">
    <citation type="submission" date="2023-10" db="EMBL/GenBank/DDBJ databases">
        <authorList>
            <person name="Maclean D."/>
            <person name="Macfadyen A."/>
        </authorList>
    </citation>
    <scope>NUCLEOTIDE SEQUENCE [LARGE SCALE GENOMIC DNA]</scope>
</reference>
<dbReference type="Pfam" id="PF12947">
    <property type="entry name" value="EGF_3"/>
    <property type="match status" value="1"/>
</dbReference>
<dbReference type="InterPro" id="IPR001881">
    <property type="entry name" value="EGF-like_Ca-bd_dom"/>
</dbReference>
<comment type="caution">
    <text evidence="15">The sequence shown here is derived from an EMBL/GenBank/DDBJ whole genome shotgun (WGS) entry which is preliminary data.</text>
</comment>
<keyword evidence="7" id="KW-0732">Signal</keyword>
<dbReference type="PANTHER" id="PTHR31451">
    <property type="match status" value="1"/>
</dbReference>
<keyword evidence="6 12" id="KW-0245">EGF-like domain</keyword>